<evidence type="ECO:0000313" key="4">
    <source>
        <dbReference type="WBParaSite" id="ECPE_0001523001-mRNA-1"/>
    </source>
</evidence>
<reference evidence="4" key="1">
    <citation type="submission" date="2016-06" db="UniProtKB">
        <authorList>
            <consortium name="WormBaseParasite"/>
        </authorList>
    </citation>
    <scope>IDENTIFICATION</scope>
</reference>
<dbReference type="OrthoDB" id="6278021at2759"/>
<dbReference type="InterPro" id="IPR031410">
    <property type="entry name" value="SAXO4"/>
</dbReference>
<protein>
    <submittedName>
        <fullName evidence="2 4">Uncharacterized protein</fullName>
    </submittedName>
</protein>
<keyword evidence="3" id="KW-1185">Reference proteome</keyword>
<dbReference type="Pfam" id="PF15691">
    <property type="entry name" value="PPP1R32"/>
    <property type="match status" value="1"/>
</dbReference>
<sequence length="85" mass="9674">MEKGTYLGLQREPPTPAERVGRRSRGPVKPSGFTVNEPGHVEKDDKPSDRFVTHYMTRVSQILSLDQSFCSFGTIFLYVDFSKFC</sequence>
<gene>
    <name evidence="2" type="ORF">ECPE_LOCUS15190</name>
</gene>
<reference evidence="2 3" key="2">
    <citation type="submission" date="2018-11" db="EMBL/GenBank/DDBJ databases">
        <authorList>
            <consortium name="Pathogen Informatics"/>
        </authorList>
    </citation>
    <scope>NUCLEOTIDE SEQUENCE [LARGE SCALE GENOMIC DNA]</scope>
    <source>
        <strain evidence="2 3">Egypt</strain>
    </source>
</reference>
<accession>A0A183B7K5</accession>
<dbReference type="Proteomes" id="UP000272942">
    <property type="component" value="Unassembled WGS sequence"/>
</dbReference>
<dbReference type="AlphaFoldDB" id="A0A183B7K5"/>
<name>A0A183B7K5_9TREM</name>
<evidence type="ECO:0000256" key="1">
    <source>
        <dbReference type="SAM" id="MobiDB-lite"/>
    </source>
</evidence>
<evidence type="ECO:0000313" key="3">
    <source>
        <dbReference type="Proteomes" id="UP000272942"/>
    </source>
</evidence>
<organism evidence="4">
    <name type="scientific">Echinostoma caproni</name>
    <dbReference type="NCBI Taxonomy" id="27848"/>
    <lineage>
        <taxon>Eukaryota</taxon>
        <taxon>Metazoa</taxon>
        <taxon>Spiralia</taxon>
        <taxon>Lophotrochozoa</taxon>
        <taxon>Platyhelminthes</taxon>
        <taxon>Trematoda</taxon>
        <taxon>Digenea</taxon>
        <taxon>Plagiorchiida</taxon>
        <taxon>Echinostomata</taxon>
        <taxon>Echinostomatoidea</taxon>
        <taxon>Echinostomatidae</taxon>
        <taxon>Echinostoma</taxon>
    </lineage>
</organism>
<evidence type="ECO:0000313" key="2">
    <source>
        <dbReference type="EMBL" id="VDP92462.1"/>
    </source>
</evidence>
<dbReference type="EMBL" id="UZAN01059807">
    <property type="protein sequence ID" value="VDP92462.1"/>
    <property type="molecule type" value="Genomic_DNA"/>
</dbReference>
<proteinExistence type="predicted"/>
<feature type="region of interest" description="Disordered" evidence="1">
    <location>
        <begin position="1"/>
        <end position="46"/>
    </location>
</feature>
<dbReference type="WBParaSite" id="ECPE_0001523001-mRNA-1">
    <property type="protein sequence ID" value="ECPE_0001523001-mRNA-1"/>
    <property type="gene ID" value="ECPE_0001523001"/>
</dbReference>